<dbReference type="SUPFAM" id="SSF51366">
    <property type="entry name" value="Ribulose-phoshate binding barrel"/>
    <property type="match status" value="1"/>
</dbReference>
<sequence length="286" mass="30137">MNTSAPVVAPVDDPLISLFANTKPLIGTVHLQPLPGAPRYRGASMRDIIERAVEDARRYVNGGIDGLIVENEGDIPFLKPDQVGPETVAALSVITAAVVEAVRVPVGVFCLANATHQSIAIAKSAGAQFIRANQWANAYVANEGFIEGAAATTLRYRAAIYAHDIKVFADVHVKHGSHAIVADRSIAELTLDTEAFDADVLIATGHRTGNPTTVEEVLDISSVATRPVLVGSGLNASNAVALLGVASGAIVGSAMKEGGVWWNPVSVEQTRRIVNEAEKARRSHQS</sequence>
<organism evidence="2 3">
    <name type="scientific">Cryobacterium levicorallinum</name>
    <dbReference type="NCBI Taxonomy" id="995038"/>
    <lineage>
        <taxon>Bacteria</taxon>
        <taxon>Bacillati</taxon>
        <taxon>Actinomycetota</taxon>
        <taxon>Actinomycetes</taxon>
        <taxon>Micrococcales</taxon>
        <taxon>Microbacteriaceae</taxon>
        <taxon>Cryobacterium</taxon>
    </lineage>
</organism>
<dbReference type="InterPro" id="IPR005137">
    <property type="entry name" value="BtpA"/>
</dbReference>
<dbReference type="Pfam" id="PF03437">
    <property type="entry name" value="BtpA"/>
    <property type="match status" value="1"/>
</dbReference>
<dbReference type="RefSeq" id="WP_092450979.1">
    <property type="nucleotide sequence ID" value="NZ_BKAC01000009.1"/>
</dbReference>
<comment type="caution">
    <text evidence="2">The sequence shown here is derived from an EMBL/GenBank/DDBJ whole genome shotgun (WGS) entry which is preliminary data.</text>
</comment>
<protein>
    <submittedName>
        <fullName evidence="2">BtpA/SgcQ family protein</fullName>
    </submittedName>
</protein>
<dbReference type="PANTHER" id="PTHR21381">
    <property type="entry name" value="ZGC:162297"/>
    <property type="match status" value="1"/>
</dbReference>
<name>A0A4R8VP35_9MICO</name>
<dbReference type="AlphaFoldDB" id="A0A4R8VP35"/>
<evidence type="ECO:0000313" key="3">
    <source>
        <dbReference type="Proteomes" id="UP000297963"/>
    </source>
</evidence>
<dbReference type="NCBIfam" id="TIGR00259">
    <property type="entry name" value="thylakoid_BtpA"/>
    <property type="match status" value="1"/>
</dbReference>
<accession>A0A4R8VP35</accession>
<dbReference type="PIRSF" id="PIRSF005956">
    <property type="entry name" value="BtpA"/>
    <property type="match status" value="1"/>
</dbReference>
<evidence type="ECO:0000256" key="1">
    <source>
        <dbReference type="ARBA" id="ARBA00006007"/>
    </source>
</evidence>
<comment type="similarity">
    <text evidence="1">Belongs to the BtpA family.</text>
</comment>
<dbReference type="Proteomes" id="UP000297963">
    <property type="component" value="Unassembled WGS sequence"/>
</dbReference>
<dbReference type="EMBL" id="SOFE01000012">
    <property type="protein sequence ID" value="TFB85744.1"/>
    <property type="molecule type" value="Genomic_DNA"/>
</dbReference>
<dbReference type="PANTHER" id="PTHR21381:SF3">
    <property type="entry name" value="SGC REGION PROTEIN SGCQ-RELATED"/>
    <property type="match status" value="1"/>
</dbReference>
<reference evidence="2 3" key="1">
    <citation type="submission" date="2019-03" db="EMBL/GenBank/DDBJ databases">
        <title>Genomics of glacier-inhabiting Cryobacterium strains.</title>
        <authorList>
            <person name="Liu Q."/>
            <person name="Xin Y.-H."/>
        </authorList>
    </citation>
    <scope>NUCLEOTIDE SEQUENCE [LARGE SCALE GENOMIC DNA]</scope>
    <source>
        <strain evidence="2 3">Hh34</strain>
    </source>
</reference>
<evidence type="ECO:0000313" key="2">
    <source>
        <dbReference type="EMBL" id="TFB85744.1"/>
    </source>
</evidence>
<gene>
    <name evidence="2" type="ORF">E3O11_07215</name>
</gene>
<dbReference type="InterPro" id="IPR011060">
    <property type="entry name" value="RibuloseP-bd_barrel"/>
</dbReference>
<proteinExistence type="inferred from homology"/>